<comment type="catalytic activity">
    <reaction evidence="3">
        <text>(R)-mevalonate + 2 NAD(+) + CoA = (3S)-3-hydroxy-3-methylglutaryl-CoA + 2 NADH + 2 H(+)</text>
        <dbReference type="Rhea" id="RHEA:14833"/>
        <dbReference type="ChEBI" id="CHEBI:15378"/>
        <dbReference type="ChEBI" id="CHEBI:36464"/>
        <dbReference type="ChEBI" id="CHEBI:43074"/>
        <dbReference type="ChEBI" id="CHEBI:57287"/>
        <dbReference type="ChEBI" id="CHEBI:57540"/>
        <dbReference type="ChEBI" id="CHEBI:57945"/>
        <dbReference type="EC" id="1.1.1.88"/>
    </reaction>
</comment>
<dbReference type="InterPro" id="IPR004553">
    <property type="entry name" value="HMG_CoA_Rdtase_bac-typ"/>
</dbReference>
<dbReference type="InterPro" id="IPR009029">
    <property type="entry name" value="HMG_CoA_Rdtase_sub-bd_dom_sf"/>
</dbReference>
<sequence length="418" mass="45178">MTDWQHGFYRRSLAERQSIIERTFDLNVQQRNLIDKKSDEIGNQMVENYFTSYSLPEGLALNLVVNQKKYSVPMVTEEPSVIAAASNGSKIVAKNGGFLAPAQPHLMIGQVVINQVEDYSAVKSWFTSNQAHLLEIANAAHPSMKKRGGGARNLRLRSLKDNYLSVDISIDTVDSMGANVVNTMCEAIGKELSNVGMHVITAILSNLATDSLQSVSCNIATSDLATDKKSGRETAQSIAELSHLAQIDPYRAATHNKGIMNGIDALMIATGNDWRAVESGAHAFAAMSGSYRGLSQWSIDKDILHGEMTIPLPVGTVGGSIGIVPLVGVGKQITKIDNAKELSAVVASIGLAQNLAALKALATTGIQSGHMKLQYRSLAIEVGAQTNEVDDLITRLQALTRVDKQSVRQELLKLRKDK</sequence>
<dbReference type="EC" id="1.1.1.88" evidence="3"/>
<dbReference type="PRINTS" id="PR00071">
    <property type="entry name" value="HMGCOARDTASE"/>
</dbReference>
<dbReference type="GO" id="GO:0015936">
    <property type="term" value="P:coenzyme A metabolic process"/>
    <property type="evidence" value="ECO:0007669"/>
    <property type="project" value="InterPro"/>
</dbReference>
<dbReference type="GO" id="GO:0140643">
    <property type="term" value="F:hydroxymethylglutaryl-CoA reductase (NADH) activity"/>
    <property type="evidence" value="ECO:0007669"/>
    <property type="project" value="UniProtKB-EC"/>
</dbReference>
<reference evidence="4 5" key="1">
    <citation type="journal article" date="2015" name="Genome Announc.">
        <title>Expanding the biotechnology potential of lactobacilli through comparative genomics of 213 strains and associated genera.</title>
        <authorList>
            <person name="Sun Z."/>
            <person name="Harris H.M."/>
            <person name="McCann A."/>
            <person name="Guo C."/>
            <person name="Argimon S."/>
            <person name="Zhang W."/>
            <person name="Yang X."/>
            <person name="Jeffery I.B."/>
            <person name="Cooney J.C."/>
            <person name="Kagawa T.F."/>
            <person name="Liu W."/>
            <person name="Song Y."/>
            <person name="Salvetti E."/>
            <person name="Wrobel A."/>
            <person name="Rasinkangas P."/>
            <person name="Parkhill J."/>
            <person name="Rea M.C."/>
            <person name="O'Sullivan O."/>
            <person name="Ritari J."/>
            <person name="Douillard F.P."/>
            <person name="Paul Ross R."/>
            <person name="Yang R."/>
            <person name="Briner A.E."/>
            <person name="Felis G.E."/>
            <person name="de Vos W.M."/>
            <person name="Barrangou R."/>
            <person name="Klaenhammer T.R."/>
            <person name="Caufield P.W."/>
            <person name="Cui Y."/>
            <person name="Zhang H."/>
            <person name="O'Toole P.W."/>
        </authorList>
    </citation>
    <scope>NUCLEOTIDE SEQUENCE [LARGE SCALE GENOMIC DNA]</scope>
    <source>
        <strain evidence="4 5">DSM 5007</strain>
    </source>
</reference>
<dbReference type="EMBL" id="AZGF01000020">
    <property type="protein sequence ID" value="KRM11334.1"/>
    <property type="molecule type" value="Genomic_DNA"/>
</dbReference>
<dbReference type="Gene3D" id="1.10.8.660">
    <property type="match status" value="1"/>
</dbReference>
<dbReference type="PANTHER" id="PTHR10572">
    <property type="entry name" value="3-HYDROXY-3-METHYLGLUTARYL-COENZYME A REDUCTASE"/>
    <property type="match status" value="1"/>
</dbReference>
<name>A0A0R1W813_9LACO</name>
<keyword evidence="3" id="KW-0520">NAD</keyword>
<dbReference type="eggNOG" id="COG1257">
    <property type="taxonomic scope" value="Bacteria"/>
</dbReference>
<evidence type="ECO:0000256" key="2">
    <source>
        <dbReference type="ARBA" id="ARBA00023002"/>
    </source>
</evidence>
<dbReference type="InterPro" id="IPR009023">
    <property type="entry name" value="HMG_CoA_Rdtase_NAD(P)-bd_sf"/>
</dbReference>
<organism evidence="4 5">
    <name type="scientific">Paucilactobacillus suebicus DSM 5007 = KCTC 3549</name>
    <dbReference type="NCBI Taxonomy" id="1423807"/>
    <lineage>
        <taxon>Bacteria</taxon>
        <taxon>Bacillati</taxon>
        <taxon>Bacillota</taxon>
        <taxon>Bacilli</taxon>
        <taxon>Lactobacillales</taxon>
        <taxon>Lactobacillaceae</taxon>
        <taxon>Paucilactobacillus</taxon>
    </lineage>
</organism>
<evidence type="ECO:0000256" key="1">
    <source>
        <dbReference type="ARBA" id="ARBA00007661"/>
    </source>
</evidence>
<dbReference type="OrthoDB" id="9764892at2"/>
<dbReference type="NCBIfam" id="TIGR00532">
    <property type="entry name" value="HMG_CoA_R_NAD"/>
    <property type="match status" value="1"/>
</dbReference>
<dbReference type="Proteomes" id="UP000051820">
    <property type="component" value="Unassembled WGS sequence"/>
</dbReference>
<dbReference type="PROSITE" id="PS50065">
    <property type="entry name" value="HMG_COA_REDUCTASE_4"/>
    <property type="match status" value="1"/>
</dbReference>
<accession>A0A0R1W813</accession>
<dbReference type="SUPFAM" id="SSF56542">
    <property type="entry name" value="Substrate-binding domain of HMG-CoA reductase"/>
    <property type="match status" value="1"/>
</dbReference>
<gene>
    <name evidence="4" type="ORF">FD16_GL000923</name>
</gene>
<dbReference type="AlphaFoldDB" id="A0A0R1W813"/>
<dbReference type="UniPathway" id="UPA00257">
    <property type="reaction ID" value="UER00367"/>
</dbReference>
<keyword evidence="2 3" id="KW-0560">Oxidoreductase</keyword>
<dbReference type="STRING" id="1423807.FD16_GL000923"/>
<evidence type="ECO:0000256" key="3">
    <source>
        <dbReference type="RuleBase" id="RU361219"/>
    </source>
</evidence>
<evidence type="ECO:0000313" key="4">
    <source>
        <dbReference type="EMBL" id="KRM11334.1"/>
    </source>
</evidence>
<comment type="pathway">
    <text evidence="3">Metabolic intermediate metabolism; (R)-mevalonate degradation; (S)-3-hydroxy-3-methylglutaryl-CoA from (R)-mevalonate: step 1/1.</text>
</comment>
<dbReference type="InterPro" id="IPR023074">
    <property type="entry name" value="HMG_CoA_Rdtase_cat_sf"/>
</dbReference>
<dbReference type="InterPro" id="IPR002202">
    <property type="entry name" value="HMG_CoA_Rdtase"/>
</dbReference>
<keyword evidence="5" id="KW-1185">Reference proteome</keyword>
<comment type="caution">
    <text evidence="4">The sequence shown here is derived from an EMBL/GenBank/DDBJ whole genome shotgun (WGS) entry which is preliminary data.</text>
</comment>
<dbReference type="RefSeq" id="WP_010623222.1">
    <property type="nucleotide sequence ID" value="NZ_AZGF01000020.1"/>
</dbReference>
<proteinExistence type="inferred from homology"/>
<protein>
    <recommendedName>
        <fullName evidence="3">3-hydroxy-3-methylglutaryl coenzyme A reductase</fullName>
        <shortName evidence="3">HMG-CoA reductase</shortName>
        <ecNumber evidence="3">1.1.1.88</ecNumber>
    </recommendedName>
</protein>
<evidence type="ECO:0000313" key="5">
    <source>
        <dbReference type="Proteomes" id="UP000051820"/>
    </source>
</evidence>
<dbReference type="SUPFAM" id="SSF55035">
    <property type="entry name" value="NAD-binding domain of HMG-CoA reductase"/>
    <property type="match status" value="1"/>
</dbReference>
<dbReference type="CDD" id="cd00644">
    <property type="entry name" value="HMG-CoA_reductase_classII"/>
    <property type="match status" value="1"/>
</dbReference>
<dbReference type="Gene3D" id="3.90.770.10">
    <property type="entry name" value="3-hydroxy-3-methylglutaryl-coenzyme A Reductase, Chain A, domain 2"/>
    <property type="match status" value="2"/>
</dbReference>
<dbReference type="PATRIC" id="fig|1423807.3.peg.935"/>
<dbReference type="Pfam" id="PF00368">
    <property type="entry name" value="HMG-CoA_red"/>
    <property type="match status" value="1"/>
</dbReference>
<comment type="similarity">
    <text evidence="1 3">Belongs to the HMG-CoA reductase family.</text>
</comment>
<dbReference type="GO" id="GO:0004420">
    <property type="term" value="F:hydroxymethylglutaryl-CoA reductase (NADPH) activity"/>
    <property type="evidence" value="ECO:0007669"/>
    <property type="project" value="InterPro"/>
</dbReference>
<dbReference type="PANTHER" id="PTHR10572:SF24">
    <property type="entry name" value="3-HYDROXY-3-METHYLGLUTARYL-COENZYME A REDUCTASE"/>
    <property type="match status" value="1"/>
</dbReference>